<dbReference type="InterPro" id="IPR050389">
    <property type="entry name" value="LysR-type_TF"/>
</dbReference>
<dbReference type="Proteomes" id="UP000184290">
    <property type="component" value="Unassembled WGS sequence"/>
</dbReference>
<dbReference type="Pfam" id="PF00126">
    <property type="entry name" value="HTH_1"/>
    <property type="match status" value="1"/>
</dbReference>
<evidence type="ECO:0000256" key="5">
    <source>
        <dbReference type="ARBA" id="ARBA00023163"/>
    </source>
</evidence>
<keyword evidence="8" id="KW-1185">Reference proteome</keyword>
<evidence type="ECO:0000256" key="3">
    <source>
        <dbReference type="ARBA" id="ARBA00023015"/>
    </source>
</evidence>
<dbReference type="CDD" id="cd08417">
    <property type="entry name" value="PBP2_Nitroaromatics_like"/>
    <property type="match status" value="1"/>
</dbReference>
<dbReference type="InterPro" id="IPR036390">
    <property type="entry name" value="WH_DNA-bd_sf"/>
</dbReference>
<evidence type="ECO:0000256" key="1">
    <source>
        <dbReference type="ARBA" id="ARBA00009437"/>
    </source>
</evidence>
<feature type="domain" description="HTH lysR-type" evidence="6">
    <location>
        <begin position="12"/>
        <end position="69"/>
    </location>
</feature>
<reference evidence="7 8" key="1">
    <citation type="submission" date="2016-11" db="EMBL/GenBank/DDBJ databases">
        <authorList>
            <person name="Varghese N."/>
            <person name="Submissions S."/>
        </authorList>
    </citation>
    <scope>NUCLEOTIDE SEQUENCE [LARGE SCALE GENOMIC DNA]</scope>
    <source>
        <strain evidence="7 8">DSM 21988</strain>
    </source>
</reference>
<accession>A0ABY1ICS8</accession>
<dbReference type="RefSeq" id="WP_073469108.1">
    <property type="nucleotide sequence ID" value="NZ_FQZC01000002.1"/>
</dbReference>
<dbReference type="PRINTS" id="PR00039">
    <property type="entry name" value="HTHLYSR"/>
</dbReference>
<evidence type="ECO:0000313" key="8">
    <source>
        <dbReference type="Proteomes" id="UP000184290"/>
    </source>
</evidence>
<organism evidence="7 8">
    <name type="scientific">Aureimonas altamirensis DSM 21988</name>
    <dbReference type="NCBI Taxonomy" id="1121026"/>
    <lineage>
        <taxon>Bacteria</taxon>
        <taxon>Pseudomonadati</taxon>
        <taxon>Pseudomonadota</taxon>
        <taxon>Alphaproteobacteria</taxon>
        <taxon>Hyphomicrobiales</taxon>
        <taxon>Aurantimonadaceae</taxon>
        <taxon>Aureimonas</taxon>
    </lineage>
</organism>
<dbReference type="Pfam" id="PF03466">
    <property type="entry name" value="LysR_substrate"/>
    <property type="match status" value="1"/>
</dbReference>
<dbReference type="PANTHER" id="PTHR30118">
    <property type="entry name" value="HTH-TYPE TRANSCRIPTIONAL REGULATOR LEUO-RELATED"/>
    <property type="match status" value="1"/>
</dbReference>
<keyword evidence="2" id="KW-0536">Nodulation</keyword>
<dbReference type="SUPFAM" id="SSF46785">
    <property type="entry name" value="Winged helix' DNA-binding domain"/>
    <property type="match status" value="1"/>
</dbReference>
<protein>
    <submittedName>
        <fullName evidence="7">Transcriptional regulator, LysR family</fullName>
    </submittedName>
</protein>
<name>A0ABY1ICS8_9HYPH</name>
<evidence type="ECO:0000256" key="2">
    <source>
        <dbReference type="ARBA" id="ARBA00022458"/>
    </source>
</evidence>
<proteinExistence type="inferred from homology"/>
<dbReference type="Gene3D" id="3.40.190.10">
    <property type="entry name" value="Periplasmic binding protein-like II"/>
    <property type="match status" value="2"/>
</dbReference>
<dbReference type="InterPro" id="IPR005119">
    <property type="entry name" value="LysR_subst-bd"/>
</dbReference>
<comment type="similarity">
    <text evidence="1">Belongs to the LysR transcriptional regulatory family.</text>
</comment>
<dbReference type="InterPro" id="IPR000847">
    <property type="entry name" value="LysR_HTH_N"/>
</dbReference>
<evidence type="ECO:0000313" key="7">
    <source>
        <dbReference type="EMBL" id="SHI98323.1"/>
    </source>
</evidence>
<keyword evidence="3" id="KW-0805">Transcription regulation</keyword>
<dbReference type="SUPFAM" id="SSF53850">
    <property type="entry name" value="Periplasmic binding protein-like II"/>
    <property type="match status" value="1"/>
</dbReference>
<dbReference type="PROSITE" id="PS50931">
    <property type="entry name" value="HTH_LYSR"/>
    <property type="match status" value="1"/>
</dbReference>
<keyword evidence="5" id="KW-0804">Transcription</keyword>
<dbReference type="InterPro" id="IPR037402">
    <property type="entry name" value="YidZ_PBP2"/>
</dbReference>
<evidence type="ECO:0000256" key="4">
    <source>
        <dbReference type="ARBA" id="ARBA00023125"/>
    </source>
</evidence>
<dbReference type="InterPro" id="IPR036388">
    <property type="entry name" value="WH-like_DNA-bd_sf"/>
</dbReference>
<comment type="caution">
    <text evidence="7">The sequence shown here is derived from an EMBL/GenBank/DDBJ whole genome shotgun (WGS) entry which is preliminary data.</text>
</comment>
<dbReference type="EMBL" id="FQZC01000002">
    <property type="protein sequence ID" value="SHI98323.1"/>
    <property type="molecule type" value="Genomic_DNA"/>
</dbReference>
<evidence type="ECO:0000259" key="6">
    <source>
        <dbReference type="PROSITE" id="PS50931"/>
    </source>
</evidence>
<sequence length="344" mass="38239">MSDRKRFALSSVDLNLLKVLFVLAQKGNMTQAGDFVGLSQPAMSHALKRLRALTGDKLFVRTATGFAMTSFCAEIYPTVKRIIEETEAVVLSRRQFDPARSRRTFRIGMNDYFSVVLIPRLIQRMQAQSEQFVVEVIHMPRTVQSNGRSFQSLVQGYLDDGTIDVAVMTADSFPARYRCSPLFNERRVCIMAANNPAAGGQLTMETFLQLGHVKVTSAPSRRGWIDERLDALGRERNVVAVVPHFSAAVAVVAQSDLIAIMPESVARLFEASHDLLLLDFPFGSEQQSTSMIWLAENELDPASLWLRRQITECFSTEDGGSTGGAAAGRKDKIDDVQELLHGHR</sequence>
<dbReference type="PANTHER" id="PTHR30118:SF15">
    <property type="entry name" value="TRANSCRIPTIONAL REGULATORY PROTEIN"/>
    <property type="match status" value="1"/>
</dbReference>
<keyword evidence="4" id="KW-0238">DNA-binding</keyword>
<dbReference type="Gene3D" id="1.10.10.10">
    <property type="entry name" value="Winged helix-like DNA-binding domain superfamily/Winged helix DNA-binding domain"/>
    <property type="match status" value="1"/>
</dbReference>
<gene>
    <name evidence="7" type="ORF">SAMN02745911_1314</name>
</gene>